<dbReference type="Pfam" id="PF02620">
    <property type="entry name" value="YceD"/>
    <property type="match status" value="1"/>
</dbReference>
<dbReference type="PANTHER" id="PTHR34374">
    <property type="entry name" value="LARGE RIBOSOMAL RNA SUBUNIT ACCUMULATION PROTEIN YCED HOMOLOG 1, CHLOROPLASTIC"/>
    <property type="match status" value="1"/>
</dbReference>
<proteinExistence type="predicted"/>
<protein>
    <submittedName>
        <fullName evidence="1">DUF177 domain-containing protein</fullName>
    </submittedName>
</protein>
<name>A0A3G3JUL8_9BACL</name>
<dbReference type="KEGG" id="coh:EAV92_04790"/>
<dbReference type="EMBL" id="CP033433">
    <property type="protein sequence ID" value="AYQ71940.1"/>
    <property type="molecule type" value="Genomic_DNA"/>
</dbReference>
<sequence>MNLPPNYSMKSPRQRTLTKDVRSRYNNFCLFGVIPMLLHVQELLSRHKPTELRGTLELDELFRDYRDVSPLGPMEYELTAQASNKRIAVTGKLTCKLRLLCSRCLAPIDELFVIPFEETFQVMKESDPEPDEEDEVVPVTGERIDLRPFLEEELVVQLPLAPLCKEDCKGLCPECGTNRNEQACACKTDRIDPRLEALQNWFKPE</sequence>
<evidence type="ECO:0000313" key="1">
    <source>
        <dbReference type="EMBL" id="AYQ71940.1"/>
    </source>
</evidence>
<evidence type="ECO:0000313" key="2">
    <source>
        <dbReference type="Proteomes" id="UP000269097"/>
    </source>
</evidence>
<dbReference type="InterPro" id="IPR003772">
    <property type="entry name" value="YceD"/>
</dbReference>
<dbReference type="PANTHER" id="PTHR34374:SF1">
    <property type="entry name" value="LARGE RIBOSOMAL RNA SUBUNIT ACCUMULATION PROTEIN YCED HOMOLOG 1, CHLOROPLASTIC"/>
    <property type="match status" value="1"/>
</dbReference>
<keyword evidence="2" id="KW-1185">Reference proteome</keyword>
<gene>
    <name evidence="1" type="ORF">EAV92_04790</name>
</gene>
<organism evidence="1 2">
    <name type="scientific">Cohnella candidum</name>
    <dbReference type="NCBI Taxonomy" id="2674991"/>
    <lineage>
        <taxon>Bacteria</taxon>
        <taxon>Bacillati</taxon>
        <taxon>Bacillota</taxon>
        <taxon>Bacilli</taxon>
        <taxon>Bacillales</taxon>
        <taxon>Paenibacillaceae</taxon>
        <taxon>Cohnella</taxon>
    </lineage>
</organism>
<dbReference type="Proteomes" id="UP000269097">
    <property type="component" value="Chromosome"/>
</dbReference>
<reference evidence="1 2" key="1">
    <citation type="submission" date="2018-10" db="EMBL/GenBank/DDBJ databases">
        <title>Genome Sequence of Cohnella sp.</title>
        <authorList>
            <person name="Srinivasan S."/>
            <person name="Kim M.K."/>
        </authorList>
    </citation>
    <scope>NUCLEOTIDE SEQUENCE [LARGE SCALE GENOMIC DNA]</scope>
    <source>
        <strain evidence="1 2">18JY8-7</strain>
    </source>
</reference>
<dbReference type="AlphaFoldDB" id="A0A3G3JUL8"/>
<accession>A0A3G3JUL8</accession>